<proteinExistence type="predicted"/>
<sequence length="156" mass="17415">MVHEFEALLIKPDAVGAWTYITVPFDVEQHFGSKSRVMVKGTFNGIAYKGTLMPHGNGEHYMVVNKSLREAAQVTAGSMASVTMERDAEARTVLVPEDLVQELTANPEAEAIFNQFSYSCQKEYVDWIDTAKKAETRQSRIQKSIEKITAGQKLKS</sequence>
<dbReference type="InterPro" id="IPR015018">
    <property type="entry name" value="DUF1905"/>
</dbReference>
<dbReference type="Proteomes" id="UP000252415">
    <property type="component" value="Unassembled WGS sequence"/>
</dbReference>
<dbReference type="InterPro" id="IPR037079">
    <property type="entry name" value="AF2212/PG0164-like_sf"/>
</dbReference>
<dbReference type="SUPFAM" id="SSF141694">
    <property type="entry name" value="AF2212/PG0164-like"/>
    <property type="match status" value="1"/>
</dbReference>
<keyword evidence="2" id="KW-1185">Reference proteome</keyword>
<dbReference type="RefSeq" id="WP_114381898.1">
    <property type="nucleotide sequence ID" value="NZ_QPJD01000012.1"/>
</dbReference>
<dbReference type="Gene3D" id="2.40.30.100">
    <property type="entry name" value="AF2212/PG0164-like"/>
    <property type="match status" value="1"/>
</dbReference>
<evidence type="ECO:0000313" key="1">
    <source>
        <dbReference type="EMBL" id="RCW44364.1"/>
    </source>
</evidence>
<organism evidence="1 2">
    <name type="scientific">Paenibacillus prosopidis</name>
    <dbReference type="NCBI Taxonomy" id="630520"/>
    <lineage>
        <taxon>Bacteria</taxon>
        <taxon>Bacillati</taxon>
        <taxon>Bacillota</taxon>
        <taxon>Bacilli</taxon>
        <taxon>Bacillales</taxon>
        <taxon>Paenibacillaceae</taxon>
        <taxon>Paenibacillus</taxon>
    </lineage>
</organism>
<protein>
    <submittedName>
        <fullName evidence="1">Bacteriocin resistance YdeI/OmpD-like protein</fullName>
    </submittedName>
</protein>
<dbReference type="EMBL" id="QPJD01000012">
    <property type="protein sequence ID" value="RCW44364.1"/>
    <property type="molecule type" value="Genomic_DNA"/>
</dbReference>
<name>A0A368VT60_9BACL</name>
<gene>
    <name evidence="1" type="ORF">DFP97_112230</name>
</gene>
<dbReference type="Pfam" id="PF13376">
    <property type="entry name" value="OmdA"/>
    <property type="match status" value="1"/>
</dbReference>
<dbReference type="OrthoDB" id="9800461at2"/>
<evidence type="ECO:0000313" key="2">
    <source>
        <dbReference type="Proteomes" id="UP000252415"/>
    </source>
</evidence>
<comment type="caution">
    <text evidence="1">The sequence shown here is derived from an EMBL/GenBank/DDBJ whole genome shotgun (WGS) entry which is preliminary data.</text>
</comment>
<reference evidence="1 2" key="1">
    <citation type="submission" date="2018-07" db="EMBL/GenBank/DDBJ databases">
        <title>Genomic Encyclopedia of Type Strains, Phase III (KMG-III): the genomes of soil and plant-associated and newly described type strains.</title>
        <authorList>
            <person name="Whitman W."/>
        </authorList>
    </citation>
    <scope>NUCLEOTIDE SEQUENCE [LARGE SCALE GENOMIC DNA]</scope>
    <source>
        <strain evidence="1 2">CECT 7506</strain>
    </source>
</reference>
<accession>A0A368VT60</accession>
<dbReference type="AlphaFoldDB" id="A0A368VT60"/>
<dbReference type="Pfam" id="PF08922">
    <property type="entry name" value="DUF1905"/>
    <property type="match status" value="1"/>
</dbReference>